<keyword evidence="2" id="KW-1185">Reference proteome</keyword>
<gene>
    <name evidence="1" type="ORF">R1flu_027536</name>
</gene>
<dbReference type="Proteomes" id="UP001605036">
    <property type="component" value="Unassembled WGS sequence"/>
</dbReference>
<dbReference type="PANTHER" id="PTHR11439:SF491">
    <property type="entry name" value="INTEGRASE CATALYTIC DOMAIN-CONTAINING PROTEIN"/>
    <property type="match status" value="1"/>
</dbReference>
<accession>A0ABD1XJ28</accession>
<comment type="caution">
    <text evidence="1">The sequence shown here is derived from an EMBL/GenBank/DDBJ whole genome shotgun (WGS) entry which is preliminary data.</text>
</comment>
<evidence type="ECO:0000313" key="1">
    <source>
        <dbReference type="EMBL" id="KAL2608963.1"/>
    </source>
</evidence>
<name>A0ABD1XJ28_9MARC</name>
<proteinExistence type="predicted"/>
<protein>
    <recommendedName>
        <fullName evidence="3">Retrovirus-related Pol polyprotein from transposon TNT 1-94</fullName>
    </recommendedName>
</protein>
<dbReference type="EMBL" id="JBHFFA010000008">
    <property type="protein sequence ID" value="KAL2608963.1"/>
    <property type="molecule type" value="Genomic_DNA"/>
</dbReference>
<evidence type="ECO:0008006" key="3">
    <source>
        <dbReference type="Google" id="ProtNLM"/>
    </source>
</evidence>
<evidence type="ECO:0000313" key="2">
    <source>
        <dbReference type="Proteomes" id="UP001605036"/>
    </source>
</evidence>
<organism evidence="1 2">
    <name type="scientific">Riccia fluitans</name>
    <dbReference type="NCBI Taxonomy" id="41844"/>
    <lineage>
        <taxon>Eukaryota</taxon>
        <taxon>Viridiplantae</taxon>
        <taxon>Streptophyta</taxon>
        <taxon>Embryophyta</taxon>
        <taxon>Marchantiophyta</taxon>
        <taxon>Marchantiopsida</taxon>
        <taxon>Marchantiidae</taxon>
        <taxon>Marchantiales</taxon>
        <taxon>Ricciaceae</taxon>
        <taxon>Riccia</taxon>
    </lineage>
</organism>
<sequence>MLDAKLVGTPLTNHFKHQLSTVFCPLDATEKELMSKVFYESAIGSLMYLTVCTRTDIAYALGKLSKYNANLGKVHWKAVKWILRYIKGNMGYGLLFDAHSH</sequence>
<reference evidence="1 2" key="1">
    <citation type="submission" date="2024-09" db="EMBL/GenBank/DDBJ databases">
        <title>Chromosome-scale assembly of Riccia fluitans.</title>
        <authorList>
            <person name="Paukszto L."/>
            <person name="Sawicki J."/>
            <person name="Karawczyk K."/>
            <person name="Piernik-Szablinska J."/>
            <person name="Szczecinska M."/>
            <person name="Mazdziarz M."/>
        </authorList>
    </citation>
    <scope>NUCLEOTIDE SEQUENCE [LARGE SCALE GENOMIC DNA]</scope>
    <source>
        <strain evidence="1">Rf_01</strain>
        <tissue evidence="1">Aerial parts of the thallus</tissue>
    </source>
</reference>
<dbReference type="PANTHER" id="PTHR11439">
    <property type="entry name" value="GAG-POL-RELATED RETROTRANSPOSON"/>
    <property type="match status" value="1"/>
</dbReference>
<dbReference type="AlphaFoldDB" id="A0ABD1XJ28"/>